<comment type="caution">
    <text evidence="2">The sequence shown here is derived from an EMBL/GenBank/DDBJ whole genome shotgun (WGS) entry which is preliminary data.</text>
</comment>
<evidence type="ECO:0000313" key="2">
    <source>
        <dbReference type="EMBL" id="MBR0672237.1"/>
    </source>
</evidence>
<feature type="transmembrane region" description="Helical" evidence="1">
    <location>
        <begin position="61"/>
        <end position="81"/>
    </location>
</feature>
<organism evidence="2 3">
    <name type="scientific">Neoroseomonas soli</name>
    <dbReference type="NCBI Taxonomy" id="1081025"/>
    <lineage>
        <taxon>Bacteria</taxon>
        <taxon>Pseudomonadati</taxon>
        <taxon>Pseudomonadota</taxon>
        <taxon>Alphaproteobacteria</taxon>
        <taxon>Acetobacterales</taxon>
        <taxon>Acetobacteraceae</taxon>
        <taxon>Neoroseomonas</taxon>
    </lineage>
</organism>
<dbReference type="RefSeq" id="WP_211862657.1">
    <property type="nucleotide sequence ID" value="NZ_JAAEDM010000035.1"/>
</dbReference>
<keyword evidence="1" id="KW-1133">Transmembrane helix</keyword>
<reference evidence="2" key="2">
    <citation type="journal article" date="2021" name="Syst. Appl. Microbiol.">
        <title>Roseomonas hellenica sp. nov., isolated from roots of wild-growing Alkanna tinctoria.</title>
        <authorList>
            <person name="Rat A."/>
            <person name="Naranjo H.D."/>
            <person name="Lebbe L."/>
            <person name="Cnockaert M."/>
            <person name="Krigas N."/>
            <person name="Grigoriadou K."/>
            <person name="Maloupa E."/>
            <person name="Willems A."/>
        </authorList>
    </citation>
    <scope>NUCLEOTIDE SEQUENCE</scope>
    <source>
        <strain evidence="2">LMG 31231</strain>
    </source>
</reference>
<reference evidence="2" key="1">
    <citation type="submission" date="2020-01" db="EMBL/GenBank/DDBJ databases">
        <authorList>
            <person name="Rat A."/>
        </authorList>
    </citation>
    <scope>NUCLEOTIDE SEQUENCE</scope>
    <source>
        <strain evidence="2">LMG 31231</strain>
    </source>
</reference>
<keyword evidence="1" id="KW-0472">Membrane</keyword>
<feature type="transmembrane region" description="Helical" evidence="1">
    <location>
        <begin position="31"/>
        <end position="49"/>
    </location>
</feature>
<accession>A0A9X9WYK8</accession>
<dbReference type="AlphaFoldDB" id="A0A9X9WYK8"/>
<proteinExistence type="predicted"/>
<feature type="transmembrane region" description="Helical" evidence="1">
    <location>
        <begin position="101"/>
        <end position="124"/>
    </location>
</feature>
<sequence length="183" mass="19100">MARGIAGALLLARGRAAGAAAFAPTMEDARASFLAALFCLPLFLLMRGLAGPETPPETDALRALAADLLAYACSWPAFALASIPIVEAMGRKALWPRFIAAWNWVNLVQYVVITLLTVPVLFGLPATVADTLGLLGLGYAVWLQWFAARATLGISGLRAAGFVALDFGIALFLSGLAVRLGAG</sequence>
<dbReference type="EMBL" id="JAAEDM010000035">
    <property type="protein sequence ID" value="MBR0672237.1"/>
    <property type="molecule type" value="Genomic_DNA"/>
</dbReference>
<keyword evidence="3" id="KW-1185">Reference proteome</keyword>
<name>A0A9X9WYK8_9PROT</name>
<feature type="transmembrane region" description="Helical" evidence="1">
    <location>
        <begin position="131"/>
        <end position="147"/>
    </location>
</feature>
<gene>
    <name evidence="2" type="ORF">GXW76_13730</name>
</gene>
<dbReference type="Proteomes" id="UP001138751">
    <property type="component" value="Unassembled WGS sequence"/>
</dbReference>
<keyword evidence="1" id="KW-0812">Transmembrane</keyword>
<evidence type="ECO:0000256" key="1">
    <source>
        <dbReference type="SAM" id="Phobius"/>
    </source>
</evidence>
<feature type="transmembrane region" description="Helical" evidence="1">
    <location>
        <begin position="159"/>
        <end position="182"/>
    </location>
</feature>
<protein>
    <submittedName>
        <fullName evidence="2">Uncharacterized protein</fullName>
    </submittedName>
</protein>
<evidence type="ECO:0000313" key="3">
    <source>
        <dbReference type="Proteomes" id="UP001138751"/>
    </source>
</evidence>